<dbReference type="PANTHER" id="PTHR24083">
    <property type="entry name" value="NUCLEAR HORMONE RECEPTOR"/>
    <property type="match status" value="1"/>
</dbReference>
<evidence type="ECO:0000256" key="12">
    <source>
        <dbReference type="SAM" id="MobiDB-lite"/>
    </source>
</evidence>
<evidence type="ECO:0000256" key="3">
    <source>
        <dbReference type="ARBA" id="ARBA00022723"/>
    </source>
</evidence>
<dbReference type="EMBL" id="BTSX01000104">
    <property type="protein sequence ID" value="GMT08500.1"/>
    <property type="molecule type" value="Genomic_DNA"/>
</dbReference>
<keyword evidence="7 11" id="KW-0238">DNA-binding</keyword>
<dbReference type="InterPro" id="IPR049636">
    <property type="entry name" value="HNF4-like_DBD"/>
</dbReference>
<feature type="non-terminal residue" evidence="15">
    <location>
        <position position="1"/>
    </location>
</feature>
<dbReference type="Gene3D" id="3.30.50.10">
    <property type="entry name" value="Erythroid Transcription Factor GATA-1, subunit A"/>
    <property type="match status" value="1"/>
</dbReference>
<feature type="domain" description="NR LBD" evidence="14">
    <location>
        <begin position="177"/>
        <end position="412"/>
    </location>
</feature>
<evidence type="ECO:0008006" key="18">
    <source>
        <dbReference type="Google" id="ProtNLM"/>
    </source>
</evidence>
<keyword evidence="3 11" id="KW-0479">Metal-binding</keyword>
<evidence type="ECO:0000256" key="6">
    <source>
        <dbReference type="ARBA" id="ARBA00023015"/>
    </source>
</evidence>
<dbReference type="SMART" id="SM00399">
    <property type="entry name" value="ZnF_C4"/>
    <property type="match status" value="1"/>
</dbReference>
<proteinExistence type="inferred from homology"/>
<evidence type="ECO:0000313" key="16">
    <source>
        <dbReference type="EMBL" id="GMT08500.1"/>
    </source>
</evidence>
<keyword evidence="6 11" id="KW-0805">Transcription regulation</keyword>
<dbReference type="PROSITE" id="PS00031">
    <property type="entry name" value="NUCLEAR_REC_DBD_1"/>
    <property type="match status" value="1"/>
</dbReference>
<evidence type="ECO:0000256" key="2">
    <source>
        <dbReference type="ARBA" id="ARBA00005993"/>
    </source>
</evidence>
<dbReference type="Proteomes" id="UP001432027">
    <property type="component" value="Unassembled WGS sequence"/>
</dbReference>
<keyword evidence="5 11" id="KW-0862">Zinc</keyword>
<accession>A0AAV5U2Q2</accession>
<dbReference type="GO" id="GO:0000978">
    <property type="term" value="F:RNA polymerase II cis-regulatory region sequence-specific DNA binding"/>
    <property type="evidence" value="ECO:0007669"/>
    <property type="project" value="InterPro"/>
</dbReference>
<reference evidence="15" key="1">
    <citation type="submission" date="2023-10" db="EMBL/GenBank/DDBJ databases">
        <title>Genome assembly of Pristionchus species.</title>
        <authorList>
            <person name="Yoshida K."/>
            <person name="Sommer R.J."/>
        </authorList>
    </citation>
    <scope>NUCLEOTIDE SEQUENCE</scope>
    <source>
        <strain evidence="15">RS0144</strain>
    </source>
</reference>
<dbReference type="GO" id="GO:0003700">
    <property type="term" value="F:DNA-binding transcription factor activity"/>
    <property type="evidence" value="ECO:0007669"/>
    <property type="project" value="InterPro"/>
</dbReference>
<sequence length="429" mass="47753">TLSLSLSPSPSIPYDLWSLLFHPLRITTLISVSMPRKIIKSEAPDVMMDGLPMEDEAMIIDTRQISSSSSHPPDCCVICGDKATGKHYGALSCDGCKGFFRRSVRKKHNYSCRNKNDCIVDKHHRNTCRRCRYEMCIRRGMKTEAVQNERDTIQQTSERSPPASNGVPSVSNPPSNSGETQLDKLITVEGQLRFLRSSVITKTADAERKEAATRDVTDSMHQQLILLCQWAKKIEIYNELSSKTQFALVTAYAAQHLVLCAAFRSTHLSNSLWLTNDTCLPKDSPTIPDVNRVTGKIINTITASMRKLGIRSYEYIALKGIAFFDPLACINSSQDEIERVEDIRVQLISALESRISSESCSSSSTSIRLSQLLLLLPAATSVSRDLIEDVHLCTIFGLADINIFMSQLLLPKTNDNDALPQLLGMPIQQ</sequence>
<dbReference type="PRINTS" id="PR00047">
    <property type="entry name" value="STROIDFINGER"/>
</dbReference>
<dbReference type="SUPFAM" id="SSF48508">
    <property type="entry name" value="Nuclear receptor ligand-binding domain"/>
    <property type="match status" value="1"/>
</dbReference>
<dbReference type="InterPro" id="IPR013088">
    <property type="entry name" value="Znf_NHR/GATA"/>
</dbReference>
<keyword evidence="8 11" id="KW-0804">Transcription</keyword>
<dbReference type="Gene3D" id="1.10.565.10">
    <property type="entry name" value="Retinoid X Receptor"/>
    <property type="match status" value="1"/>
</dbReference>
<comment type="caution">
    <text evidence="15">The sequence shown here is derived from an EMBL/GenBank/DDBJ whole genome shotgun (WGS) entry which is preliminary data.</text>
</comment>
<name>A0AAV5U2Q2_9BILA</name>
<keyword evidence="10 11" id="KW-0539">Nucleus</keyword>
<evidence type="ECO:0000313" key="17">
    <source>
        <dbReference type="Proteomes" id="UP001432027"/>
    </source>
</evidence>
<dbReference type="InterPro" id="IPR001723">
    <property type="entry name" value="Nuclear_hrmn_rcpt"/>
</dbReference>
<dbReference type="InterPro" id="IPR001628">
    <property type="entry name" value="Znf_hrmn_rcpt"/>
</dbReference>
<dbReference type="EMBL" id="BTSX01000005">
    <property type="protein sequence ID" value="GMT01085.1"/>
    <property type="molecule type" value="Genomic_DNA"/>
</dbReference>
<dbReference type="InterPro" id="IPR050274">
    <property type="entry name" value="Nuclear_hormone_rcpt_NR2"/>
</dbReference>
<dbReference type="PROSITE" id="PS51030">
    <property type="entry name" value="NUCLEAR_REC_DBD_2"/>
    <property type="match status" value="1"/>
</dbReference>
<keyword evidence="17" id="KW-1185">Reference proteome</keyword>
<evidence type="ECO:0000256" key="7">
    <source>
        <dbReference type="ARBA" id="ARBA00023125"/>
    </source>
</evidence>
<feature type="region of interest" description="Disordered" evidence="12">
    <location>
        <begin position="147"/>
        <end position="180"/>
    </location>
</feature>
<evidence type="ECO:0000256" key="9">
    <source>
        <dbReference type="ARBA" id="ARBA00023170"/>
    </source>
</evidence>
<evidence type="ECO:0000256" key="4">
    <source>
        <dbReference type="ARBA" id="ARBA00022771"/>
    </source>
</evidence>
<dbReference type="InterPro" id="IPR035500">
    <property type="entry name" value="NHR-like_dom_sf"/>
</dbReference>
<dbReference type="PRINTS" id="PR00398">
    <property type="entry name" value="STRDHORMONER"/>
</dbReference>
<dbReference type="SUPFAM" id="SSF57716">
    <property type="entry name" value="Glucocorticoid receptor-like (DNA-binding domain)"/>
    <property type="match status" value="1"/>
</dbReference>
<organism evidence="15 17">
    <name type="scientific">Pristionchus entomophagus</name>
    <dbReference type="NCBI Taxonomy" id="358040"/>
    <lineage>
        <taxon>Eukaryota</taxon>
        <taxon>Metazoa</taxon>
        <taxon>Ecdysozoa</taxon>
        <taxon>Nematoda</taxon>
        <taxon>Chromadorea</taxon>
        <taxon>Rhabditida</taxon>
        <taxon>Rhabditina</taxon>
        <taxon>Diplogasteromorpha</taxon>
        <taxon>Diplogasteroidea</taxon>
        <taxon>Neodiplogasteridae</taxon>
        <taxon>Pristionchus</taxon>
    </lineage>
</organism>
<dbReference type="SMART" id="SM00430">
    <property type="entry name" value="HOLI"/>
    <property type="match status" value="1"/>
</dbReference>
<dbReference type="GO" id="GO:0005634">
    <property type="term" value="C:nucleus"/>
    <property type="evidence" value="ECO:0007669"/>
    <property type="project" value="UniProtKB-SubCell"/>
</dbReference>
<keyword evidence="4 11" id="KW-0863">Zinc-finger</keyword>
<evidence type="ECO:0000256" key="8">
    <source>
        <dbReference type="ARBA" id="ARBA00023163"/>
    </source>
</evidence>
<gene>
    <name evidence="15" type="ORF">PENTCL1PPCAC_23259</name>
    <name evidence="16" type="ORF">PENTCL1PPCAC_30674</name>
</gene>
<dbReference type="CDD" id="cd06960">
    <property type="entry name" value="NR_DBD_HNF4A"/>
    <property type="match status" value="1"/>
</dbReference>
<dbReference type="FunFam" id="3.30.50.10:FF:000030">
    <property type="entry name" value="Nuclear Hormone Receptor family"/>
    <property type="match status" value="1"/>
</dbReference>
<keyword evidence="9 11" id="KW-0675">Receptor</keyword>
<comment type="subcellular location">
    <subcellularLocation>
        <location evidence="1 11">Nucleus</location>
    </subcellularLocation>
</comment>
<dbReference type="PROSITE" id="PS51843">
    <property type="entry name" value="NR_LBD"/>
    <property type="match status" value="1"/>
</dbReference>
<evidence type="ECO:0000256" key="5">
    <source>
        <dbReference type="ARBA" id="ARBA00022833"/>
    </source>
</evidence>
<evidence type="ECO:0000256" key="10">
    <source>
        <dbReference type="ARBA" id="ARBA00023242"/>
    </source>
</evidence>
<evidence type="ECO:0000256" key="1">
    <source>
        <dbReference type="ARBA" id="ARBA00004123"/>
    </source>
</evidence>
<feature type="domain" description="Nuclear receptor" evidence="13">
    <location>
        <begin position="73"/>
        <end position="148"/>
    </location>
</feature>
<comment type="similarity">
    <text evidence="2 11">Belongs to the nuclear hormone receptor family.</text>
</comment>
<evidence type="ECO:0000313" key="15">
    <source>
        <dbReference type="EMBL" id="GMT01085.1"/>
    </source>
</evidence>
<protein>
    <recommendedName>
        <fullName evidence="18">Nhr-64</fullName>
    </recommendedName>
</protein>
<dbReference type="InterPro" id="IPR000536">
    <property type="entry name" value="Nucl_hrmn_rcpt_lig-bd"/>
</dbReference>
<evidence type="ECO:0000256" key="11">
    <source>
        <dbReference type="RuleBase" id="RU004334"/>
    </source>
</evidence>
<evidence type="ECO:0000259" key="14">
    <source>
        <dbReference type="PROSITE" id="PS51843"/>
    </source>
</evidence>
<dbReference type="Pfam" id="PF00104">
    <property type="entry name" value="Hormone_recep"/>
    <property type="match status" value="1"/>
</dbReference>
<dbReference type="GO" id="GO:0008270">
    <property type="term" value="F:zinc ion binding"/>
    <property type="evidence" value="ECO:0007669"/>
    <property type="project" value="UniProtKB-KW"/>
</dbReference>
<evidence type="ECO:0000259" key="13">
    <source>
        <dbReference type="PROSITE" id="PS51030"/>
    </source>
</evidence>
<feature type="compositionally biased region" description="Low complexity" evidence="12">
    <location>
        <begin position="160"/>
        <end position="178"/>
    </location>
</feature>
<dbReference type="AlphaFoldDB" id="A0AAV5U2Q2"/>
<dbReference type="Pfam" id="PF00105">
    <property type="entry name" value="zf-C4"/>
    <property type="match status" value="1"/>
</dbReference>